<dbReference type="PANTHER" id="PTHR38690:SF1">
    <property type="entry name" value="PROTEASE"/>
    <property type="match status" value="1"/>
</dbReference>
<dbReference type="RefSeq" id="WP_115495814.1">
    <property type="nucleotide sequence ID" value="NZ_QRBE01000006.1"/>
</dbReference>
<feature type="region of interest" description="Disordered" evidence="1">
    <location>
        <begin position="1261"/>
        <end position="1281"/>
    </location>
</feature>
<name>A0A370WYM3_9GAMM</name>
<gene>
    <name evidence="3" type="ORF">DWU98_12050</name>
</gene>
<keyword evidence="4" id="KW-1185">Reference proteome</keyword>
<organism evidence="3 4">
    <name type="scientific">Dyella monticola</name>
    <dbReference type="NCBI Taxonomy" id="1927958"/>
    <lineage>
        <taxon>Bacteria</taxon>
        <taxon>Pseudomonadati</taxon>
        <taxon>Pseudomonadota</taxon>
        <taxon>Gammaproteobacteria</taxon>
        <taxon>Lysobacterales</taxon>
        <taxon>Rhodanobacteraceae</taxon>
        <taxon>Dyella</taxon>
    </lineage>
</organism>
<comment type="caution">
    <text evidence="3">The sequence shown here is derived from an EMBL/GenBank/DDBJ whole genome shotgun (WGS) entry which is preliminary data.</text>
</comment>
<reference evidence="3 4" key="1">
    <citation type="submission" date="2018-07" db="EMBL/GenBank/DDBJ databases">
        <title>Dyella monticola sp. nov. and Dyella psychrodurans sp. nov. isolated from monsoon evergreen broad-leaved forest soil of Dinghu Mountain, China.</title>
        <authorList>
            <person name="Gao Z."/>
            <person name="Qiu L."/>
        </authorList>
    </citation>
    <scope>NUCLEOTIDE SEQUENCE [LARGE SCALE GENOMIC DNA]</scope>
    <source>
        <strain evidence="3 4">4G-K06</strain>
    </source>
</reference>
<dbReference type="Proteomes" id="UP000254258">
    <property type="component" value="Unassembled WGS sequence"/>
</dbReference>
<dbReference type="OrthoDB" id="9762238at2"/>
<dbReference type="PANTHER" id="PTHR38690">
    <property type="entry name" value="PROTEASE-RELATED"/>
    <property type="match status" value="1"/>
</dbReference>
<dbReference type="EMBL" id="QRBE01000006">
    <property type="protein sequence ID" value="RDS81258.1"/>
    <property type="molecule type" value="Genomic_DNA"/>
</dbReference>
<evidence type="ECO:0000313" key="4">
    <source>
        <dbReference type="Proteomes" id="UP000254258"/>
    </source>
</evidence>
<proteinExistence type="predicted"/>
<evidence type="ECO:0000313" key="3">
    <source>
        <dbReference type="EMBL" id="RDS81258.1"/>
    </source>
</evidence>
<accession>A0A370WYM3</accession>
<protein>
    <submittedName>
        <fullName evidence="3">TIGR02099 family protein</fullName>
    </submittedName>
</protein>
<evidence type="ECO:0000259" key="2">
    <source>
        <dbReference type="Pfam" id="PF13116"/>
    </source>
</evidence>
<dbReference type="NCBIfam" id="TIGR02099">
    <property type="entry name" value="YhdP family protein"/>
    <property type="match status" value="1"/>
</dbReference>
<evidence type="ECO:0000256" key="1">
    <source>
        <dbReference type="SAM" id="MobiDB-lite"/>
    </source>
</evidence>
<dbReference type="Pfam" id="PF13116">
    <property type="entry name" value="YhdP"/>
    <property type="match status" value="1"/>
</dbReference>
<dbReference type="InterPro" id="IPR011836">
    <property type="entry name" value="YhdP"/>
</dbReference>
<sequence length="1281" mass="135864">MRWQAWVHRATRALGWVVGVAVIALALSAGLAQVLLPLLAKHPQWVAQELSTKLQRPVTFTSLQGRWEPSGPRFIMHGVTFAANGNGAPLHVPEVDLKLDFGGWLLPSRHLLNLQASGLELDLTRDVSGHWHINGIGEAGGAERQNISFGHLSVELWLDNLRVDINDQLIDQHYTLLADQLRVTHQGNHIHVGARVHRLGATGVLQAAGRFRDDGASGRFWLATKDADLRGLLTGFDLGGYAVDSGHGSMAVWMDWRDGQIVRDLFQLDLHNMAVTNPAGVKASVTTLSGLAELSRRDAGYTVRWADNDGGAVRVDVRHFGTAQADISAVASTLHIAPLMPWLGLKPGLSPTLAQWLGAGEPHGLIDRAVFHWSAANGLNTLDAVFDDVGITAVGKLPGVDHLHGEARGDAEAVSLELPTQTSTISFPHTFRKPFVMSQLSGTLAAWRGDDATHIGIADMAFEGEGYGGNAQGDIALPSEGGRPFLDVYVALTHADITAAKLFWPIDSMPPSAINWLDNTLVSGHVDDASVLVRGSLANWPFHHNEGRFEARADISDLALAYGKTWPVAEHIQATANFIDGGMLVEASTGDSLGVKVNHAVAVIPELGHTTLDLNVSGNGNASDLLNFVANSPIADKQANVLAKLKLGGTGSFDFHLSLPTHEMRDFLLDGNAQLKDVDLSAPDWNVQLDKLNGPATFDAHGFHAGPLAGGFRGEPSQVDLAIAGATGDPNIVVAAKVDGTYAVQELLQGYPQLKWLGDVASGRSPFTIGYQIAHAGEGVPDVQTLSIDSPLSGVALNFPVPVNKPAESTMPLHVTLGIPTDGADMQVALGSVVRGRLRLPAGASSPLAATFAFGDQMPDSLPAKGMRIRGDAPELNVTGWVKQSIGGATGNNGMSLETIDVTTEHAEMFGRDFAQMHITAQPAASTLELDVDSALAAGHFSVPTEELAKRGITARLQRMYWPKPPTAQPKKPGEVPVPAEVTDPANTGIDPAGMPPLHIWVHDLRLDQAKLGEARLETWPTSEGMHIDQLSTQSKSVEISGSGDWKGTPTHSSTHLRVNFSAGNLGDMLNAFGYADVFEGGKTHDELDATWPGGPWAFELDNMDGTLSVNVSNGSIPKVAPGVGRFFGLASIAELPRRLSFNFKDVFGKGFAFDSIAGDFKLSNGNAYTDNLKVHSPAAEISVIGRTGLRTKDYDQHMTMIPHIGNSLPVVGAVVGGPIGIAAGLAVQSVLGKGLNRVAIQRYRITGSWDKPVFTSVGASAQSAPASGSSAPAPASSSAH</sequence>
<dbReference type="InterPro" id="IPR025263">
    <property type="entry name" value="YhdP_central"/>
</dbReference>
<feature type="domain" description="YhdP central" evidence="2">
    <location>
        <begin position="1"/>
        <end position="1254"/>
    </location>
</feature>